<dbReference type="SUPFAM" id="SSF56281">
    <property type="entry name" value="Metallo-hydrolase/oxidoreductase"/>
    <property type="match status" value="1"/>
</dbReference>
<protein>
    <submittedName>
        <fullName evidence="4">L-ascorbate metabolism protein UlaG, beta-lactamase superfamily</fullName>
    </submittedName>
</protein>
<proteinExistence type="predicted"/>
<evidence type="ECO:0000313" key="5">
    <source>
        <dbReference type="Proteomes" id="UP001497602"/>
    </source>
</evidence>
<dbReference type="Pfam" id="PF12706">
    <property type="entry name" value="Lactamase_B_2"/>
    <property type="match status" value="1"/>
</dbReference>
<keyword evidence="5" id="KW-1185">Reference proteome</keyword>
<keyword evidence="2" id="KW-0732">Signal</keyword>
<name>A0ABM9PKK8_9FLAO</name>
<evidence type="ECO:0000256" key="2">
    <source>
        <dbReference type="SAM" id="SignalP"/>
    </source>
</evidence>
<feature type="signal peptide" evidence="2">
    <location>
        <begin position="1"/>
        <end position="23"/>
    </location>
</feature>
<reference evidence="4 5" key="1">
    <citation type="submission" date="2024-05" db="EMBL/GenBank/DDBJ databases">
        <authorList>
            <person name="Duchaud E."/>
        </authorList>
    </citation>
    <scope>NUCLEOTIDE SEQUENCE [LARGE SCALE GENOMIC DNA]</scope>
    <source>
        <strain evidence="4">Ena-SAMPLE-TAB-13-05-2024-13:56:06:370-140305</strain>
    </source>
</reference>
<dbReference type="Gene3D" id="3.60.15.10">
    <property type="entry name" value="Ribonuclease Z/Hydroxyacylglutathione hydrolase-like"/>
    <property type="match status" value="1"/>
</dbReference>
<evidence type="ECO:0000313" key="4">
    <source>
        <dbReference type="EMBL" id="CAL2106211.1"/>
    </source>
</evidence>
<dbReference type="PANTHER" id="PTHR43546">
    <property type="entry name" value="UPF0173 METAL-DEPENDENT HYDROLASE MJ1163-RELATED"/>
    <property type="match status" value="1"/>
</dbReference>
<evidence type="ECO:0000256" key="1">
    <source>
        <dbReference type="ARBA" id="ARBA00022801"/>
    </source>
</evidence>
<dbReference type="EMBL" id="CAXJRC010000011">
    <property type="protein sequence ID" value="CAL2106211.1"/>
    <property type="molecule type" value="Genomic_DNA"/>
</dbReference>
<sequence length="292" mass="33366">MKKTFTLLLCIVFFNLSCNTSLLQFKNNNYEQKTKLHYIRQATSILEISTKKIIIDPVFAQKGVLAPIPFSNNKRNPLNNLPISKEKILKNTDAILLTHYHPDHFDSVAENTIPKNMKIFCQPYDKEKLQQKGFTNISSIQNSIQWQGIKMQRFKVQHHEGATGLPPFGESSAFLIEFKKQKIFISGDSILDKKLENILENTTPHYIIANTGACTFSKPNPVLTPGMHMTFTKEELINISKIIPKTKIIPIHMDAINHCGLTKKELQSYINTQHSEIKHRIIIPKEGETLTL</sequence>
<keyword evidence="1" id="KW-0378">Hydrolase</keyword>
<comment type="caution">
    <text evidence="4">The sequence shown here is derived from an EMBL/GenBank/DDBJ whole genome shotgun (WGS) entry which is preliminary data.</text>
</comment>
<dbReference type="RefSeq" id="WP_348737983.1">
    <property type="nucleotide sequence ID" value="NZ_CAXJRC010000011.1"/>
</dbReference>
<evidence type="ECO:0000259" key="3">
    <source>
        <dbReference type="Pfam" id="PF12706"/>
    </source>
</evidence>
<dbReference type="InterPro" id="IPR001279">
    <property type="entry name" value="Metallo-B-lactamas"/>
</dbReference>
<dbReference type="InterPro" id="IPR036866">
    <property type="entry name" value="RibonucZ/Hydroxyglut_hydro"/>
</dbReference>
<feature type="domain" description="Metallo-beta-lactamase" evidence="3">
    <location>
        <begin position="52"/>
        <end position="253"/>
    </location>
</feature>
<accession>A0ABM9PKK8</accession>
<organism evidence="4 5">
    <name type="scientific">Tenacibaculum vairaonense</name>
    <dbReference type="NCBI Taxonomy" id="3137860"/>
    <lineage>
        <taxon>Bacteria</taxon>
        <taxon>Pseudomonadati</taxon>
        <taxon>Bacteroidota</taxon>
        <taxon>Flavobacteriia</taxon>
        <taxon>Flavobacteriales</taxon>
        <taxon>Flavobacteriaceae</taxon>
        <taxon>Tenacibaculum</taxon>
    </lineage>
</organism>
<feature type="chain" id="PRO_5046727004" evidence="2">
    <location>
        <begin position="24"/>
        <end position="292"/>
    </location>
</feature>
<dbReference type="Proteomes" id="UP001497602">
    <property type="component" value="Unassembled WGS sequence"/>
</dbReference>
<dbReference type="PANTHER" id="PTHR43546:SF9">
    <property type="entry name" value="L-ASCORBATE-6-PHOSPHATE LACTONASE ULAG-RELATED"/>
    <property type="match status" value="1"/>
</dbReference>
<dbReference type="InterPro" id="IPR050114">
    <property type="entry name" value="UPF0173_UPF0282_UlaG_hydrolase"/>
</dbReference>
<gene>
    <name evidence="4" type="ORF">T190115A13A_10367</name>
</gene>